<reference evidence="4" key="1">
    <citation type="submission" date="2017-06" db="EMBL/GenBank/DDBJ databases">
        <authorList>
            <person name="Varghese N."/>
            <person name="Submissions S."/>
        </authorList>
    </citation>
    <scope>NUCLEOTIDE SEQUENCE [LARGE SCALE GENOMIC DNA]</scope>
    <source>
        <strain evidence="4">DSM 11116</strain>
    </source>
</reference>
<keyword evidence="1" id="KW-0812">Transmembrane</keyword>
<dbReference type="EMBL" id="FYEW01000002">
    <property type="protein sequence ID" value="SNC74776.1"/>
    <property type="molecule type" value="Genomic_DNA"/>
</dbReference>
<evidence type="ECO:0000259" key="2">
    <source>
        <dbReference type="Pfam" id="PF14258"/>
    </source>
</evidence>
<dbReference type="AlphaFoldDB" id="A0A212U982"/>
<dbReference type="Pfam" id="PF14258">
    <property type="entry name" value="DUF4350"/>
    <property type="match status" value="1"/>
</dbReference>
<organism evidence="3 4">
    <name type="scientific">Hymenobacter gelipurpurascens</name>
    <dbReference type="NCBI Taxonomy" id="89968"/>
    <lineage>
        <taxon>Bacteria</taxon>
        <taxon>Pseudomonadati</taxon>
        <taxon>Bacteroidota</taxon>
        <taxon>Cytophagia</taxon>
        <taxon>Cytophagales</taxon>
        <taxon>Hymenobacteraceae</taxon>
        <taxon>Hymenobacter</taxon>
    </lineage>
</organism>
<dbReference type="Proteomes" id="UP000198131">
    <property type="component" value="Unassembled WGS sequence"/>
</dbReference>
<gene>
    <name evidence="3" type="ORF">SAMN06265337_2541</name>
</gene>
<keyword evidence="4" id="KW-1185">Reference proteome</keyword>
<evidence type="ECO:0000313" key="4">
    <source>
        <dbReference type="Proteomes" id="UP000198131"/>
    </source>
</evidence>
<protein>
    <recommendedName>
        <fullName evidence="2">DUF4350 domain-containing protein</fullName>
    </recommendedName>
</protein>
<evidence type="ECO:0000313" key="3">
    <source>
        <dbReference type="EMBL" id="SNC74776.1"/>
    </source>
</evidence>
<dbReference type="InterPro" id="IPR025646">
    <property type="entry name" value="DUF4350"/>
</dbReference>
<dbReference type="OrthoDB" id="1111222at2"/>
<dbReference type="RefSeq" id="WP_088843894.1">
    <property type="nucleotide sequence ID" value="NZ_FYEW01000002.1"/>
</dbReference>
<accession>A0A212U982</accession>
<sequence length="430" mass="48596">MTRFRAFLLGLVALFTAFVLVEYFRPTPTNWRQTYINHDKIPYGTYVLYDALASLFPGQTVSMVRQPIANQLLPTLDTDINPDSALSARGLPPLLRQQASYVFINQEFSCSRLDRDALLRYVAQGNTAFIAAEQFDNFLQDTLHFDTAPDLTLDSLMSRQALRYRNNQGPASQTATLKLLTPLRSSATQQFRFSTDDVRWHFVAYTGCPATVLATDARKQPVLLRVAYGKGNLLLSSTPAVFSNIVLLQPSTATYAFAAMSLLPANRAVFWDEYQKQGALGEQSLLRVLKQNIALRWALYTSLAGLALFAFFEARRRQRIIPILKPLPNTTLLFTRTVASLYRQGSNHAPIAEKKIGLFREQLRYRLQEPELDLNDDATRERLAQKAGIPRPQVDELIKLIHRIETAPQVTAHDLLRLSRALSNFKKAAF</sequence>
<keyword evidence="1" id="KW-1133">Transmembrane helix</keyword>
<proteinExistence type="predicted"/>
<evidence type="ECO:0000256" key="1">
    <source>
        <dbReference type="SAM" id="Phobius"/>
    </source>
</evidence>
<feature type="domain" description="DUF4350" evidence="2">
    <location>
        <begin position="39"/>
        <end position="257"/>
    </location>
</feature>
<name>A0A212U982_9BACT</name>
<feature type="transmembrane region" description="Helical" evidence="1">
    <location>
        <begin position="293"/>
        <end position="312"/>
    </location>
</feature>
<keyword evidence="1" id="KW-0472">Membrane</keyword>